<keyword evidence="5" id="KW-1185">Reference proteome</keyword>
<dbReference type="EMBL" id="CP058649">
    <property type="protein sequence ID" value="QUI24249.1"/>
    <property type="molecule type" value="Genomic_DNA"/>
</dbReference>
<name>A0A8J8MMJ4_9FIRM</name>
<evidence type="ECO:0000256" key="1">
    <source>
        <dbReference type="ARBA" id="ARBA00004370"/>
    </source>
</evidence>
<dbReference type="Gene3D" id="3.40.710.10">
    <property type="entry name" value="DD-peptidase/beta-lactamase superfamily"/>
    <property type="match status" value="1"/>
</dbReference>
<evidence type="ECO:0000313" key="5">
    <source>
        <dbReference type="Proteomes" id="UP000683246"/>
    </source>
</evidence>
<dbReference type="Proteomes" id="UP000683246">
    <property type="component" value="Chromosome"/>
</dbReference>
<evidence type="ECO:0000313" key="4">
    <source>
        <dbReference type="EMBL" id="QUI24249.1"/>
    </source>
</evidence>
<evidence type="ECO:0000256" key="2">
    <source>
        <dbReference type="ARBA" id="ARBA00023136"/>
    </source>
</evidence>
<sequence length="344" mass="39115">MIKTLHEQGALDHFNGVVYIKQGETTLLKESYGYANRSFLVPNQIHTKFRIASVSKMFTAVAILQLIQEGKLNVHTSIVELLNLKNTTLSKEITIHHLLTHTSGIADYYDESAGDEAWEKMWQETPIYTMRTLQDYMKLFIALDPISTPGETFHYNNAGYILLGLAIEKVSGMCYDAYIKQHIFDKLGMKNSGFYSLDEVIPEVAEGYEQMEGKWIRNIYTATPTAASDGGATSTVDDLMLFIEGLRHGLLLNDDMTNKLLTPYVIDEGSNGFRDYVWKYGYANYYLLDEEHHIVRGGHTGEEYGFSSRVYYYPQEDIHIIILGNEGFNAGKLGWAIHDMIIKK</sequence>
<dbReference type="PANTHER" id="PTHR46825">
    <property type="entry name" value="D-ALANYL-D-ALANINE-CARBOXYPEPTIDASE/ENDOPEPTIDASE AMPH"/>
    <property type="match status" value="1"/>
</dbReference>
<comment type="subcellular location">
    <subcellularLocation>
        <location evidence="1">Membrane</location>
    </subcellularLocation>
</comment>
<dbReference type="KEGG" id="vpy:HZI73_18985"/>
<dbReference type="RefSeq" id="WP_212694943.1">
    <property type="nucleotide sequence ID" value="NZ_CP058649.1"/>
</dbReference>
<dbReference type="GO" id="GO:0016020">
    <property type="term" value="C:membrane"/>
    <property type="evidence" value="ECO:0007669"/>
    <property type="project" value="UniProtKB-SubCell"/>
</dbReference>
<dbReference type="AlphaFoldDB" id="A0A8J8MMJ4"/>
<accession>A0A8J8MMJ4</accession>
<proteinExistence type="predicted"/>
<dbReference type="Pfam" id="PF00144">
    <property type="entry name" value="Beta-lactamase"/>
    <property type="match status" value="1"/>
</dbReference>
<dbReference type="PANTHER" id="PTHR46825:SF11">
    <property type="entry name" value="PENICILLIN-BINDING PROTEIN 4"/>
    <property type="match status" value="1"/>
</dbReference>
<organism evidence="4 5">
    <name type="scientific">Vallitalea pronyensis</name>
    <dbReference type="NCBI Taxonomy" id="1348613"/>
    <lineage>
        <taxon>Bacteria</taxon>
        <taxon>Bacillati</taxon>
        <taxon>Bacillota</taxon>
        <taxon>Clostridia</taxon>
        <taxon>Lachnospirales</taxon>
        <taxon>Vallitaleaceae</taxon>
        <taxon>Vallitalea</taxon>
    </lineage>
</organism>
<dbReference type="InterPro" id="IPR012338">
    <property type="entry name" value="Beta-lactam/transpept-like"/>
</dbReference>
<reference evidence="4" key="1">
    <citation type="submission" date="2020-07" db="EMBL/GenBank/DDBJ databases">
        <title>Vallitalea pronyensis genome.</title>
        <authorList>
            <person name="Postec A."/>
        </authorList>
    </citation>
    <scope>NUCLEOTIDE SEQUENCE</scope>
    <source>
        <strain evidence="4">FatNI3</strain>
    </source>
</reference>
<dbReference type="InterPro" id="IPR050491">
    <property type="entry name" value="AmpC-like"/>
</dbReference>
<dbReference type="InterPro" id="IPR001466">
    <property type="entry name" value="Beta-lactam-related"/>
</dbReference>
<gene>
    <name evidence="4" type="ORF">HZI73_18985</name>
</gene>
<keyword evidence="2" id="KW-0472">Membrane</keyword>
<feature type="domain" description="Beta-lactamase-related" evidence="3">
    <location>
        <begin position="16"/>
        <end position="327"/>
    </location>
</feature>
<protein>
    <submittedName>
        <fullName evidence="4">Beta-lactamase family protein</fullName>
    </submittedName>
</protein>
<evidence type="ECO:0000259" key="3">
    <source>
        <dbReference type="Pfam" id="PF00144"/>
    </source>
</evidence>
<dbReference type="SUPFAM" id="SSF56601">
    <property type="entry name" value="beta-lactamase/transpeptidase-like"/>
    <property type="match status" value="1"/>
</dbReference>